<keyword evidence="5" id="KW-1185">Reference proteome</keyword>
<evidence type="ECO:0000259" key="2">
    <source>
        <dbReference type="Pfam" id="PF16862"/>
    </source>
</evidence>
<evidence type="ECO:0000313" key="4">
    <source>
        <dbReference type="EMBL" id="KAL0567774.1"/>
    </source>
</evidence>
<dbReference type="PANTHER" id="PTHR36183">
    <property type="entry name" value="BETA-GLUCURONIDASE"/>
    <property type="match status" value="1"/>
</dbReference>
<evidence type="ECO:0000313" key="5">
    <source>
        <dbReference type="Proteomes" id="UP001465976"/>
    </source>
</evidence>
<evidence type="ECO:0000256" key="1">
    <source>
        <dbReference type="SAM" id="MobiDB-lite"/>
    </source>
</evidence>
<dbReference type="Gene3D" id="3.20.20.80">
    <property type="entry name" value="Glycosidases"/>
    <property type="match status" value="2"/>
</dbReference>
<dbReference type="Proteomes" id="UP001465976">
    <property type="component" value="Unassembled WGS sequence"/>
</dbReference>
<accession>A0ABR3EYA9</accession>
<comment type="caution">
    <text evidence="4">The sequence shown here is derived from an EMBL/GenBank/DDBJ whole genome shotgun (WGS) entry which is preliminary data.</text>
</comment>
<protein>
    <recommendedName>
        <fullName evidence="6">Glycoside hydrolase family 79 protein</fullName>
    </recommendedName>
</protein>
<gene>
    <name evidence="4" type="ORF">V5O48_014224</name>
</gene>
<dbReference type="InterPro" id="IPR052974">
    <property type="entry name" value="GH79_Enzymes"/>
</dbReference>
<dbReference type="EMBL" id="JBAHYK010001500">
    <property type="protein sequence ID" value="KAL0567774.1"/>
    <property type="molecule type" value="Genomic_DNA"/>
</dbReference>
<evidence type="ECO:0008006" key="6">
    <source>
        <dbReference type="Google" id="ProtNLM"/>
    </source>
</evidence>
<feature type="domain" description="DUF7137" evidence="3">
    <location>
        <begin position="48"/>
        <end position="184"/>
    </location>
</feature>
<dbReference type="Pfam" id="PF16862">
    <property type="entry name" value="Glyco_hydro_79C"/>
    <property type="match status" value="1"/>
</dbReference>
<dbReference type="Pfam" id="PF23585">
    <property type="entry name" value="DUF7137"/>
    <property type="match status" value="1"/>
</dbReference>
<dbReference type="PANTHER" id="PTHR36183:SF2">
    <property type="entry name" value="BETA-GLUCURONIDASE C-TERMINAL DOMAIN-CONTAINING PROTEIN"/>
    <property type="match status" value="1"/>
</dbReference>
<dbReference type="InterPro" id="IPR055561">
    <property type="entry name" value="DUF7137"/>
</dbReference>
<evidence type="ECO:0000259" key="3">
    <source>
        <dbReference type="Pfam" id="PF23585"/>
    </source>
</evidence>
<reference evidence="4 5" key="1">
    <citation type="submission" date="2024-02" db="EMBL/GenBank/DDBJ databases">
        <title>A draft genome for the cacao thread blight pathogen Marasmius crinis-equi.</title>
        <authorList>
            <person name="Cohen S.P."/>
            <person name="Baruah I.K."/>
            <person name="Amoako-Attah I."/>
            <person name="Bukari Y."/>
            <person name="Meinhardt L.W."/>
            <person name="Bailey B.A."/>
        </authorList>
    </citation>
    <scope>NUCLEOTIDE SEQUENCE [LARGE SCALE GENOMIC DNA]</scope>
    <source>
        <strain evidence="4 5">GH-76</strain>
    </source>
</reference>
<feature type="region of interest" description="Disordered" evidence="1">
    <location>
        <begin position="1"/>
        <end position="37"/>
    </location>
</feature>
<organism evidence="4 5">
    <name type="scientific">Marasmius crinis-equi</name>
    <dbReference type="NCBI Taxonomy" id="585013"/>
    <lineage>
        <taxon>Eukaryota</taxon>
        <taxon>Fungi</taxon>
        <taxon>Dikarya</taxon>
        <taxon>Basidiomycota</taxon>
        <taxon>Agaricomycotina</taxon>
        <taxon>Agaricomycetes</taxon>
        <taxon>Agaricomycetidae</taxon>
        <taxon>Agaricales</taxon>
        <taxon>Marasmiineae</taxon>
        <taxon>Marasmiaceae</taxon>
        <taxon>Marasmius</taxon>
    </lineage>
</organism>
<dbReference type="InterPro" id="IPR031728">
    <property type="entry name" value="GlcAase_C"/>
</dbReference>
<sequence length="741" mass="79469">MSPTASPTDAYASRPTGAVPTSDTGGEHGSTGGKVPDLAIRADIPSSAPAGVISFTQPPQFSTSFFKIAENQPITFAWNATYILATPTSLTINAVGTNGFTYPVGPSDGKIPGDATSVVWDAYSYQQAHPQTPLAVGLYQLQVCDERGMGAGLKPGYLSPNQNLKFALYTPGAYTAQASGWDCPVCNENGALASYTVGSPLFMSMFVTFLVMFLSGFSITRRRSSHSNLVLFSTHRQEEKAYKRDGGLNAGSTKMSGTVQLTLCLLASLAQAVTVSLPSNAPAGAFVVSPSLISLSIEQDLWTDWAGLDERNEFFFNTLDNIAQITGEPPQIRIGANSVDNTDFNKDLEVPQFDFLPPTNITPYPEATQIVVGDAFYKTARFLPPNTRVTWGVNFGRNNLTAAFLQAQSIKEAFSLPEITEAGIKLDLVELGNEPNLYPKNGHRPENYTVADYVPDLMIVVRWIEFAKNVSVTVGIDSTSDTKFVVGGFAGATRGQDDFTAPDLFAEGILGSEPGALISRALQACPTLRVSEPITCKSLKLIIPKGAALWALDYALFARTINITRVFFHEGIGYKYNLIQPATLNRSIIDGSDLPAPLPPHVQPQYYAAIIAAEAIGDSGSTHLAEINVDDERIAGYAFFEDGVLVRAVFVNAQAYLSDSTETARPSVHLDLDFGNATTESVTVKRLLIGHADDVAGLTWGGQSYETPDARVNGTLEVETVSVKEGVDISATEAVLLSFDA</sequence>
<feature type="domain" description="Beta-glucuronidase C-terminal" evidence="2">
    <location>
        <begin position="636"/>
        <end position="736"/>
    </location>
</feature>
<proteinExistence type="predicted"/>
<name>A0ABR3EYA9_9AGAR</name>